<feature type="domain" description="CSC1/OSCA1-like cytosolic" evidence="11">
    <location>
        <begin position="359"/>
        <end position="571"/>
    </location>
</feature>
<evidence type="ECO:0000256" key="3">
    <source>
        <dbReference type="ARBA" id="ARBA00022448"/>
    </source>
</evidence>
<dbReference type="PANTHER" id="PTHR13018:SF139">
    <property type="entry name" value="PHOSPHATE METABOLISM PROTEIN 7"/>
    <property type="match status" value="1"/>
</dbReference>
<feature type="transmembrane region" description="Helical" evidence="8">
    <location>
        <begin position="794"/>
        <end position="817"/>
    </location>
</feature>
<feature type="transmembrane region" description="Helical" evidence="8">
    <location>
        <begin position="164"/>
        <end position="186"/>
    </location>
</feature>
<proteinExistence type="inferred from homology"/>
<dbReference type="AlphaFoldDB" id="A0AA38LVF9"/>
<evidence type="ECO:0000256" key="6">
    <source>
        <dbReference type="ARBA" id="ARBA00023136"/>
    </source>
</evidence>
<feature type="transmembrane region" description="Helical" evidence="8">
    <location>
        <begin position="586"/>
        <end position="619"/>
    </location>
</feature>
<keyword evidence="5 8" id="KW-1133">Transmembrane helix</keyword>
<organism evidence="12 13">
    <name type="scientific">Dioszegia hungarica</name>
    <dbReference type="NCBI Taxonomy" id="4972"/>
    <lineage>
        <taxon>Eukaryota</taxon>
        <taxon>Fungi</taxon>
        <taxon>Dikarya</taxon>
        <taxon>Basidiomycota</taxon>
        <taxon>Agaricomycotina</taxon>
        <taxon>Tremellomycetes</taxon>
        <taxon>Tremellales</taxon>
        <taxon>Bulleribasidiaceae</taxon>
        <taxon>Dioszegia</taxon>
    </lineage>
</organism>
<dbReference type="RefSeq" id="XP_052944968.1">
    <property type="nucleotide sequence ID" value="XM_053087343.1"/>
</dbReference>
<dbReference type="GO" id="GO:0005886">
    <property type="term" value="C:plasma membrane"/>
    <property type="evidence" value="ECO:0007669"/>
    <property type="project" value="TreeGrafter"/>
</dbReference>
<dbReference type="GeneID" id="77726544"/>
<keyword evidence="4 8" id="KW-0812">Transmembrane</keyword>
<evidence type="ECO:0000256" key="7">
    <source>
        <dbReference type="SAM" id="MobiDB-lite"/>
    </source>
</evidence>
<keyword evidence="6 8" id="KW-0472">Membrane</keyword>
<evidence type="ECO:0000256" key="4">
    <source>
        <dbReference type="ARBA" id="ARBA00022692"/>
    </source>
</evidence>
<dbReference type="InterPro" id="IPR032880">
    <property type="entry name" value="CSC1/OSCA1-like_N"/>
</dbReference>
<evidence type="ECO:0000256" key="5">
    <source>
        <dbReference type="ARBA" id="ARBA00022989"/>
    </source>
</evidence>
<feature type="region of interest" description="Disordered" evidence="7">
    <location>
        <begin position="80"/>
        <end position="100"/>
    </location>
</feature>
<accession>A0AA38LVF9</accession>
<dbReference type="Pfam" id="PF02714">
    <property type="entry name" value="RSN1_7TM"/>
    <property type="match status" value="1"/>
</dbReference>
<evidence type="ECO:0000313" key="13">
    <source>
        <dbReference type="Proteomes" id="UP001164286"/>
    </source>
</evidence>
<dbReference type="InterPro" id="IPR027815">
    <property type="entry name" value="CSC1/OSCA1-like_cyt"/>
</dbReference>
<reference evidence="12" key="1">
    <citation type="journal article" date="2022" name="G3 (Bethesda)">
        <title>High quality genome of the basidiomycete yeast Dioszegia hungarica PDD-24b-2 isolated from cloud water.</title>
        <authorList>
            <person name="Jarrige D."/>
            <person name="Haridas S."/>
            <person name="Bleykasten-Grosshans C."/>
            <person name="Joly M."/>
            <person name="Nadalig T."/>
            <person name="Sancelme M."/>
            <person name="Vuilleumier S."/>
            <person name="Grigoriev I.V."/>
            <person name="Amato P."/>
            <person name="Bringel F."/>
        </authorList>
    </citation>
    <scope>NUCLEOTIDE SEQUENCE</scope>
    <source>
        <strain evidence="12">PDD-24b-2</strain>
    </source>
</reference>
<evidence type="ECO:0000256" key="1">
    <source>
        <dbReference type="ARBA" id="ARBA00004141"/>
    </source>
</evidence>
<comment type="caution">
    <text evidence="12">The sequence shown here is derived from an EMBL/GenBank/DDBJ whole genome shotgun (WGS) entry which is preliminary data.</text>
</comment>
<dbReference type="GO" id="GO:0005227">
    <property type="term" value="F:calcium-activated cation channel activity"/>
    <property type="evidence" value="ECO:0007669"/>
    <property type="project" value="InterPro"/>
</dbReference>
<dbReference type="Pfam" id="PF14703">
    <property type="entry name" value="PHM7_cyt"/>
    <property type="match status" value="1"/>
</dbReference>
<evidence type="ECO:0000259" key="11">
    <source>
        <dbReference type="Pfam" id="PF14703"/>
    </source>
</evidence>
<dbReference type="Proteomes" id="UP001164286">
    <property type="component" value="Unassembled WGS sequence"/>
</dbReference>
<dbReference type="EMBL" id="JAKWFO010000005">
    <property type="protein sequence ID" value="KAI9635191.1"/>
    <property type="molecule type" value="Genomic_DNA"/>
</dbReference>
<dbReference type="PANTHER" id="PTHR13018">
    <property type="entry name" value="PROBABLE MEMBRANE PROTEIN DUF221-RELATED"/>
    <property type="match status" value="1"/>
</dbReference>
<feature type="domain" description="CSC1/OSCA1-like N-terminal transmembrane" evidence="10">
    <location>
        <begin position="112"/>
        <end position="233"/>
    </location>
</feature>
<feature type="transmembrane region" description="Helical" evidence="8">
    <location>
        <begin position="680"/>
        <end position="699"/>
    </location>
</feature>
<evidence type="ECO:0000256" key="8">
    <source>
        <dbReference type="SAM" id="Phobius"/>
    </source>
</evidence>
<feature type="transmembrane region" description="Helical" evidence="8">
    <location>
        <begin position="12"/>
        <end position="35"/>
    </location>
</feature>
<feature type="transmembrane region" description="Helical" evidence="8">
    <location>
        <begin position="219"/>
        <end position="241"/>
    </location>
</feature>
<keyword evidence="3" id="KW-0813">Transport</keyword>
<gene>
    <name evidence="12" type="ORF">MKK02DRAFT_27419</name>
</gene>
<sequence>MADLSQHANYTGAYSGLLNNLWLTLGIAGACLLGYEIEVRIPRRRGWQGGKKRAVVRIWWAGKKAWVRYRRRGEDGIDKEKGGEKRSLEEPESNLAKERRRVGDREHWEFGYIYQPKTWGLNASAPVPKWPLAWTVDVLKIREADMPPIWGLDITLHIRFLRACFFYTLLQLLIVAPILLPLHILYSPSNVDITSMIRAGISSLVESSGSKWLWVHSLLIWWVTACWVLTVIWIIWGGAGYRRREVARLRIKVEAERAAAKSGGSVSSGTVGEMEEEPVGVKQYRTLMILNIPPDMRDEETMEDYFNHYVHEHRRRVLSRTRPNQPITITAPSRAASPAPTPIGPMSLFKKAPRPVTSEKASPDSKVEDVILVRKLGSIISLRERRLKVLRELEMAHVKLARRVLSAVSAHKKHHRPSPDPFVADAGARDGLPVKKERMDKLVAALGGFVDDEDEQKGEGSVTVWEAMHNLPRQLLDPYQALTHLSFTFRFRKTNAPLIDYLTTKLAYLTILLDDARAKPMSSYPASSAAFVTFRDARTARLALKVLENHPKRRLACHTQPAPDWAELLWPRLGLSVYRSEFVRGWVVFIGVWAFTLAWIFPVSLFCALTSLTNIAGFLPQLKSWLDANPDSASAITSLAPVILVALLTIAICPILLVIANKAETIVTRLGIHNSVLERFWKFLMVNGVVFFAIGQSAIEAYLTAFQTNDFDPLPIVASAFPTAAPYFASYILLQVAIQPCFEIFRFGLPAIVYWFGNRWSNIPRQRSSRTEYPTFSHFSQLPYQLLAGAIMHLFMLLNPLVIPFTLIYYATCYIVWKRQFAYVYGRLYENNGRRSCIRILRYSLDALALGQVREAISTGILFFLTLGLKLVYVSVCFVKGMCADSQSYSCHQTTIRQVSRWQRSSQTKLIIQPRDRASGHSLPSSPARRHPRRLGRGYFRGARRARKASPPHIPPDAEQVPALP</sequence>
<evidence type="ECO:0000259" key="10">
    <source>
        <dbReference type="Pfam" id="PF13967"/>
    </source>
</evidence>
<evidence type="ECO:0000256" key="2">
    <source>
        <dbReference type="ARBA" id="ARBA00007779"/>
    </source>
</evidence>
<feature type="transmembrane region" description="Helical" evidence="8">
    <location>
        <begin position="639"/>
        <end position="659"/>
    </location>
</feature>
<name>A0AA38LVF9_9TREE</name>
<dbReference type="Pfam" id="PF13967">
    <property type="entry name" value="RSN1_TM"/>
    <property type="match status" value="1"/>
</dbReference>
<evidence type="ECO:0000259" key="9">
    <source>
        <dbReference type="Pfam" id="PF02714"/>
    </source>
</evidence>
<feature type="compositionally biased region" description="Basic residues" evidence="7">
    <location>
        <begin position="928"/>
        <end position="950"/>
    </location>
</feature>
<feature type="domain" description="CSC1/OSCA1-like 7TM region" evidence="9">
    <location>
        <begin position="584"/>
        <end position="835"/>
    </location>
</feature>
<dbReference type="InterPro" id="IPR045122">
    <property type="entry name" value="Csc1-like"/>
</dbReference>
<evidence type="ECO:0000313" key="12">
    <source>
        <dbReference type="EMBL" id="KAI9635191.1"/>
    </source>
</evidence>
<protein>
    <submittedName>
        <fullName evidence="12">Integral membrane protein</fullName>
    </submittedName>
</protein>
<feature type="transmembrane region" description="Helical" evidence="8">
    <location>
        <begin position="856"/>
        <end position="879"/>
    </location>
</feature>
<keyword evidence="13" id="KW-1185">Reference proteome</keyword>
<dbReference type="InterPro" id="IPR003864">
    <property type="entry name" value="CSC1/OSCA1-like_7TM"/>
</dbReference>
<feature type="region of interest" description="Disordered" evidence="7">
    <location>
        <begin position="913"/>
        <end position="965"/>
    </location>
</feature>
<comment type="subcellular location">
    <subcellularLocation>
        <location evidence="1">Membrane</location>
        <topology evidence="1">Multi-pass membrane protein</topology>
    </subcellularLocation>
</comment>
<comment type="similarity">
    <text evidence="2">Belongs to the CSC1 (TC 1.A.17) family.</text>
</comment>